<evidence type="ECO:0000313" key="1">
    <source>
        <dbReference type="EMBL" id="DAF42840.1"/>
    </source>
</evidence>
<accession>A0A8S5RW34</accession>
<sequence length="62" mass="7312">MTVNPYKIEYQNLLKELAEDRDESLKVLEEGVDSETHIELKKEVYVLNSIVARMESFLREEP</sequence>
<organism evidence="1">
    <name type="scientific">Siphoviridae sp. ctHip2</name>
    <dbReference type="NCBI Taxonomy" id="2827830"/>
    <lineage>
        <taxon>Viruses</taxon>
        <taxon>Duplodnaviria</taxon>
        <taxon>Heunggongvirae</taxon>
        <taxon>Uroviricota</taxon>
        <taxon>Caudoviricetes</taxon>
    </lineage>
</organism>
<protein>
    <submittedName>
        <fullName evidence="1">Uncharacterized protein</fullName>
    </submittedName>
</protein>
<dbReference type="EMBL" id="BK032497">
    <property type="protein sequence ID" value="DAF42840.1"/>
    <property type="molecule type" value="Genomic_DNA"/>
</dbReference>
<proteinExistence type="predicted"/>
<name>A0A8S5RW34_9CAUD</name>
<reference evidence="1" key="1">
    <citation type="journal article" date="2021" name="Proc. Natl. Acad. Sci. U.S.A.">
        <title>A Catalog of Tens of Thousands of Viruses from Human Metagenomes Reveals Hidden Associations with Chronic Diseases.</title>
        <authorList>
            <person name="Tisza M.J."/>
            <person name="Buck C.B."/>
        </authorList>
    </citation>
    <scope>NUCLEOTIDE SEQUENCE</scope>
    <source>
        <strain evidence="1">CtHip2</strain>
    </source>
</reference>